<comment type="catalytic activity">
    <reaction evidence="3">
        <text>a 2'-deoxyribonucleoside 5'-triphosphate + H2O = a 2'-deoxyribonucleoside 5'-phosphate + diphosphate + H(+)</text>
        <dbReference type="Rhea" id="RHEA:44644"/>
        <dbReference type="ChEBI" id="CHEBI:15377"/>
        <dbReference type="ChEBI" id="CHEBI:15378"/>
        <dbReference type="ChEBI" id="CHEBI:33019"/>
        <dbReference type="ChEBI" id="CHEBI:61560"/>
        <dbReference type="ChEBI" id="CHEBI:65317"/>
        <dbReference type="EC" id="3.6.1.9"/>
    </reaction>
</comment>
<comment type="function">
    <text evidence="3">Nucleoside triphosphate pyrophosphatase. May have a dual role in cell division arrest and in preventing the incorporation of modified nucleotides into cellular nucleic acids.</text>
</comment>
<keyword evidence="5" id="KW-1185">Reference proteome</keyword>
<dbReference type="PIRSF" id="PIRSF006305">
    <property type="entry name" value="Maf"/>
    <property type="match status" value="1"/>
</dbReference>
<dbReference type="Pfam" id="PF02545">
    <property type="entry name" value="Maf"/>
    <property type="match status" value="1"/>
</dbReference>
<dbReference type="Gene3D" id="3.90.950.10">
    <property type="match status" value="1"/>
</dbReference>
<dbReference type="NCBIfam" id="TIGR00172">
    <property type="entry name" value="maf"/>
    <property type="match status" value="1"/>
</dbReference>
<feature type="active site" description="Proton acceptor" evidence="3">
    <location>
        <position position="71"/>
    </location>
</feature>
<keyword evidence="3" id="KW-0963">Cytoplasm</keyword>
<gene>
    <name evidence="4" type="primary">maf</name>
    <name evidence="4" type="ORF">IXB28_02685</name>
</gene>
<keyword evidence="2 3" id="KW-0378">Hydrolase</keyword>
<dbReference type="CDD" id="cd00555">
    <property type="entry name" value="Maf"/>
    <property type="match status" value="1"/>
</dbReference>
<accession>A0ABS5XZV6</accession>
<dbReference type="EC" id="3.6.1.9" evidence="3"/>
<dbReference type="HAMAP" id="MF_00528">
    <property type="entry name" value="Maf"/>
    <property type="match status" value="1"/>
</dbReference>
<comment type="catalytic activity">
    <reaction evidence="3">
        <text>a ribonucleoside 5'-triphosphate + H2O = a ribonucleoside 5'-phosphate + diphosphate + H(+)</text>
        <dbReference type="Rhea" id="RHEA:23996"/>
        <dbReference type="ChEBI" id="CHEBI:15377"/>
        <dbReference type="ChEBI" id="CHEBI:15378"/>
        <dbReference type="ChEBI" id="CHEBI:33019"/>
        <dbReference type="ChEBI" id="CHEBI:58043"/>
        <dbReference type="ChEBI" id="CHEBI:61557"/>
        <dbReference type="EC" id="3.6.1.9"/>
    </reaction>
</comment>
<evidence type="ECO:0000313" key="5">
    <source>
        <dbReference type="Proteomes" id="UP001196661"/>
    </source>
</evidence>
<comment type="subcellular location">
    <subcellularLocation>
        <location evidence="3">Cytoplasm</location>
    </subcellularLocation>
</comment>
<comment type="similarity">
    <text evidence="3">Belongs to the Maf family.</text>
</comment>
<organism evidence="4 5">
    <name type="scientific">Leptothoe kymatousa TAU-MAC 1615</name>
    <dbReference type="NCBI Taxonomy" id="2364775"/>
    <lineage>
        <taxon>Bacteria</taxon>
        <taxon>Bacillati</taxon>
        <taxon>Cyanobacteriota</taxon>
        <taxon>Cyanophyceae</taxon>
        <taxon>Nodosilineales</taxon>
        <taxon>Cymatolegaceae</taxon>
        <taxon>Leptothoe</taxon>
        <taxon>Leptothoe kymatousa</taxon>
    </lineage>
</organism>
<dbReference type="Proteomes" id="UP001196661">
    <property type="component" value="Unassembled WGS sequence"/>
</dbReference>
<evidence type="ECO:0000256" key="3">
    <source>
        <dbReference type="HAMAP-Rule" id="MF_00528"/>
    </source>
</evidence>
<evidence type="ECO:0000256" key="2">
    <source>
        <dbReference type="ARBA" id="ARBA00022801"/>
    </source>
</evidence>
<sequence>MSAPQFVLASASSARRQLLLNAGVQPFVSPSKFDEDQITLDEPDALVKALSLGKAEAVAPLFPNAVVLGCDSVLAFDGEIYGKPETPDAAIKRWWKMRGKVGELLTGHTLIAPAARKTITRCQVTRVHFAWVSDREIEDYVATGEPMNCAGAFTIDGKGGFFVEKLEGCHTNVIGLSMPMLRDMLGELGYRVTDFWSA</sequence>
<dbReference type="InterPro" id="IPR003697">
    <property type="entry name" value="Maf-like"/>
</dbReference>
<name>A0ABS5XZV6_9CYAN</name>
<evidence type="ECO:0000256" key="1">
    <source>
        <dbReference type="ARBA" id="ARBA00001968"/>
    </source>
</evidence>
<comment type="cofactor">
    <cofactor evidence="1 3">
        <name>a divalent metal cation</name>
        <dbReference type="ChEBI" id="CHEBI:60240"/>
    </cofactor>
</comment>
<comment type="caution">
    <text evidence="4">The sequence shown here is derived from an EMBL/GenBank/DDBJ whole genome shotgun (WGS) entry which is preliminary data.</text>
</comment>
<comment type="caution">
    <text evidence="3">Lacks conserved residue(s) required for the propagation of feature annotation.</text>
</comment>
<dbReference type="PANTHER" id="PTHR43213">
    <property type="entry name" value="BIFUNCTIONAL DTTP/UTP PYROPHOSPHATASE/METHYLTRANSFERASE PROTEIN-RELATED"/>
    <property type="match status" value="1"/>
</dbReference>
<dbReference type="PANTHER" id="PTHR43213:SF5">
    <property type="entry name" value="BIFUNCTIONAL DTTP_UTP PYROPHOSPHATASE_METHYLTRANSFERASE PROTEIN-RELATED"/>
    <property type="match status" value="1"/>
</dbReference>
<evidence type="ECO:0000313" key="4">
    <source>
        <dbReference type="EMBL" id="MBT9311100.1"/>
    </source>
</evidence>
<protein>
    <recommendedName>
        <fullName evidence="3">Nucleoside triphosphate pyrophosphatase</fullName>
        <ecNumber evidence="3">3.6.1.9</ecNumber>
    </recommendedName>
    <alternativeName>
        <fullName evidence="3">Nucleotide pyrophosphatase</fullName>
        <shortName evidence="3">Nucleotide PPase</shortName>
    </alternativeName>
</protein>
<proteinExistence type="inferred from homology"/>
<dbReference type="InterPro" id="IPR029001">
    <property type="entry name" value="ITPase-like_fam"/>
</dbReference>
<reference evidence="4 5" key="1">
    <citation type="journal article" date="2021" name="Mar. Drugs">
        <title>Genome Reduction and Secondary Metabolism of the Marine Sponge-Associated Cyanobacterium Leptothoe.</title>
        <authorList>
            <person name="Konstantinou D."/>
            <person name="Popin R.V."/>
            <person name="Fewer D.P."/>
            <person name="Sivonen K."/>
            <person name="Gkelis S."/>
        </authorList>
    </citation>
    <scope>NUCLEOTIDE SEQUENCE [LARGE SCALE GENOMIC DNA]</scope>
    <source>
        <strain evidence="4 5">TAU-MAC 1615</strain>
    </source>
</reference>
<dbReference type="SUPFAM" id="SSF52972">
    <property type="entry name" value="ITPase-like"/>
    <property type="match status" value="1"/>
</dbReference>
<keyword evidence="3" id="KW-0546">Nucleotide metabolism</keyword>
<dbReference type="EMBL" id="JADOER010000004">
    <property type="protein sequence ID" value="MBT9311100.1"/>
    <property type="molecule type" value="Genomic_DNA"/>
</dbReference>
<dbReference type="RefSeq" id="WP_215617008.1">
    <property type="nucleotide sequence ID" value="NZ_JADOER010000004.1"/>
</dbReference>